<proteinExistence type="predicted"/>
<dbReference type="EMBL" id="GBRH01217689">
    <property type="protein sequence ID" value="JAD80206.1"/>
    <property type="molecule type" value="Transcribed_RNA"/>
</dbReference>
<protein>
    <submittedName>
        <fullName evidence="2">Uncharacterized protein</fullName>
    </submittedName>
</protein>
<sequence length="125" mass="14354">MLQTPMPRSERWTGRGLDSGKWKTRFKRSSQRHSSTWRSSTRQSAAYASRRLSCGGRSFSFSATKEKRWRRRRGPVSSEPSTFAGASPGRRWMSRQEVGCAQRLFQRSRHPWSSAAVRMASLSGR</sequence>
<feature type="compositionally biased region" description="Low complexity" evidence="1">
    <location>
        <begin position="32"/>
        <end position="43"/>
    </location>
</feature>
<feature type="region of interest" description="Disordered" evidence="1">
    <location>
        <begin position="64"/>
        <end position="90"/>
    </location>
</feature>
<evidence type="ECO:0000313" key="2">
    <source>
        <dbReference type="EMBL" id="JAD80206.1"/>
    </source>
</evidence>
<reference evidence="2" key="2">
    <citation type="journal article" date="2015" name="Data Brief">
        <title>Shoot transcriptome of the giant reed, Arundo donax.</title>
        <authorList>
            <person name="Barrero R.A."/>
            <person name="Guerrero F.D."/>
            <person name="Moolhuijzen P."/>
            <person name="Goolsby J.A."/>
            <person name="Tidwell J."/>
            <person name="Bellgard S.E."/>
            <person name="Bellgard M.I."/>
        </authorList>
    </citation>
    <scope>NUCLEOTIDE SEQUENCE</scope>
    <source>
        <tissue evidence="2">Shoot tissue taken approximately 20 cm above the soil surface</tissue>
    </source>
</reference>
<organism evidence="2">
    <name type="scientific">Arundo donax</name>
    <name type="common">Giant reed</name>
    <name type="synonym">Donax arundinaceus</name>
    <dbReference type="NCBI Taxonomy" id="35708"/>
    <lineage>
        <taxon>Eukaryota</taxon>
        <taxon>Viridiplantae</taxon>
        <taxon>Streptophyta</taxon>
        <taxon>Embryophyta</taxon>
        <taxon>Tracheophyta</taxon>
        <taxon>Spermatophyta</taxon>
        <taxon>Magnoliopsida</taxon>
        <taxon>Liliopsida</taxon>
        <taxon>Poales</taxon>
        <taxon>Poaceae</taxon>
        <taxon>PACMAD clade</taxon>
        <taxon>Arundinoideae</taxon>
        <taxon>Arundineae</taxon>
        <taxon>Arundo</taxon>
    </lineage>
</organism>
<feature type="region of interest" description="Disordered" evidence="1">
    <location>
        <begin position="1"/>
        <end position="43"/>
    </location>
</feature>
<feature type="compositionally biased region" description="Basic residues" evidence="1">
    <location>
        <begin position="22"/>
        <end position="31"/>
    </location>
</feature>
<dbReference type="AlphaFoldDB" id="A0A0A9CX89"/>
<reference evidence="2" key="1">
    <citation type="submission" date="2014-09" db="EMBL/GenBank/DDBJ databases">
        <authorList>
            <person name="Magalhaes I.L.F."/>
            <person name="Oliveira U."/>
            <person name="Santos F.R."/>
            <person name="Vidigal T.H.D.A."/>
            <person name="Brescovit A.D."/>
            <person name="Santos A.J."/>
        </authorList>
    </citation>
    <scope>NUCLEOTIDE SEQUENCE</scope>
    <source>
        <tissue evidence="2">Shoot tissue taken approximately 20 cm above the soil surface</tissue>
    </source>
</reference>
<accession>A0A0A9CX89</accession>
<feature type="compositionally biased region" description="Basic and acidic residues" evidence="1">
    <location>
        <begin position="8"/>
        <end position="21"/>
    </location>
</feature>
<name>A0A0A9CX89_ARUDO</name>
<evidence type="ECO:0000256" key="1">
    <source>
        <dbReference type="SAM" id="MobiDB-lite"/>
    </source>
</evidence>